<evidence type="ECO:0000256" key="2">
    <source>
        <dbReference type="ARBA" id="ARBA00022737"/>
    </source>
</evidence>
<dbReference type="SMART" id="SM00369">
    <property type="entry name" value="LRR_TYP"/>
    <property type="match status" value="12"/>
</dbReference>
<dbReference type="InterPro" id="IPR025875">
    <property type="entry name" value="Leu-rich_rpt_4"/>
</dbReference>
<organism evidence="3 4">
    <name type="scientific">Xenotaenia resolanae</name>
    <dbReference type="NCBI Taxonomy" id="208358"/>
    <lineage>
        <taxon>Eukaryota</taxon>
        <taxon>Metazoa</taxon>
        <taxon>Chordata</taxon>
        <taxon>Craniata</taxon>
        <taxon>Vertebrata</taxon>
        <taxon>Euteleostomi</taxon>
        <taxon>Actinopterygii</taxon>
        <taxon>Neopterygii</taxon>
        <taxon>Teleostei</taxon>
        <taxon>Neoteleostei</taxon>
        <taxon>Acanthomorphata</taxon>
        <taxon>Ovalentaria</taxon>
        <taxon>Atherinomorphae</taxon>
        <taxon>Cyprinodontiformes</taxon>
        <taxon>Goodeidae</taxon>
        <taxon>Xenotaenia</taxon>
    </lineage>
</organism>
<dbReference type="InterPro" id="IPR003591">
    <property type="entry name" value="Leu-rich_rpt_typical-subtyp"/>
</dbReference>
<dbReference type="Gene3D" id="3.80.10.10">
    <property type="entry name" value="Ribonuclease Inhibitor"/>
    <property type="match status" value="3"/>
</dbReference>
<sequence length="366" mass="42538">MTHLPFFQSLEATKLDMGENNISTIAPQSLLGLPNLETLDLSQNQLDDESFRQNSMLNLTFLRKLNLDNNEITRIPALPPSLEELKINNNKMTVLTDHCFEGVKNLLKLELRMNTLYEASVSPTAFRPLQKLLDLQLDKNRFRFLPVGLPSSLQVLRMKENLIEEVTVEPLRDCIHLKVLDLSHNYIHDQSITNSIWTHLKSLEDLDLSHNRLTSIPMNLPRFLRKLILQHNKIRHIPAFAFRHMRVSLQSLHLSHNELSTESVERHSFVGTYRSLKELLLDNNRLRDIPRCVRQFKNLQVLRLENNQIRQVRQWAVCHPRNSGSTLASVHLEYNLLEEESIPPKAFFCVTDTQGLVLFPQQDKRT</sequence>
<evidence type="ECO:0000313" key="3">
    <source>
        <dbReference type="EMBL" id="MEQ2270647.1"/>
    </source>
</evidence>
<accession>A0ABV0WLZ6</accession>
<dbReference type="Pfam" id="PF12799">
    <property type="entry name" value="LRR_4"/>
    <property type="match status" value="1"/>
</dbReference>
<protein>
    <submittedName>
        <fullName evidence="3">Uncharacterized protein</fullName>
    </submittedName>
</protein>
<dbReference type="PANTHER" id="PTHR46544:SF2">
    <property type="entry name" value="EXTRACELLULAR MATRIX PROTEIN 2-RELATED"/>
    <property type="match status" value="1"/>
</dbReference>
<dbReference type="Pfam" id="PF13855">
    <property type="entry name" value="LRR_8"/>
    <property type="match status" value="4"/>
</dbReference>
<dbReference type="PANTHER" id="PTHR46544">
    <property type="entry name" value="EXTRACELLULAR MATRIX PROTEIN 2-RELATED"/>
    <property type="match status" value="1"/>
</dbReference>
<evidence type="ECO:0000313" key="4">
    <source>
        <dbReference type="Proteomes" id="UP001444071"/>
    </source>
</evidence>
<keyword evidence="1" id="KW-0433">Leucine-rich repeat</keyword>
<comment type="caution">
    <text evidence="3">The sequence shown here is derived from an EMBL/GenBank/DDBJ whole genome shotgun (WGS) entry which is preliminary data.</text>
</comment>
<dbReference type="PRINTS" id="PR00019">
    <property type="entry name" value="LEURICHRPT"/>
</dbReference>
<dbReference type="SMART" id="SM00364">
    <property type="entry name" value="LRR_BAC"/>
    <property type="match status" value="5"/>
</dbReference>
<dbReference type="InterPro" id="IPR032675">
    <property type="entry name" value="LRR_dom_sf"/>
</dbReference>
<proteinExistence type="predicted"/>
<dbReference type="InterPro" id="IPR001611">
    <property type="entry name" value="Leu-rich_rpt"/>
</dbReference>
<dbReference type="PROSITE" id="PS51450">
    <property type="entry name" value="LRR"/>
    <property type="match status" value="3"/>
</dbReference>
<reference evidence="3 4" key="1">
    <citation type="submission" date="2021-06" db="EMBL/GenBank/DDBJ databases">
        <authorList>
            <person name="Palmer J.M."/>
        </authorList>
    </citation>
    <scope>NUCLEOTIDE SEQUENCE [LARGE SCALE GENOMIC DNA]</scope>
    <source>
        <strain evidence="3 4">XR_2019</strain>
        <tissue evidence="3">Muscle</tissue>
    </source>
</reference>
<evidence type="ECO:0000256" key="1">
    <source>
        <dbReference type="ARBA" id="ARBA00022614"/>
    </source>
</evidence>
<dbReference type="SUPFAM" id="SSF52058">
    <property type="entry name" value="L domain-like"/>
    <property type="match status" value="2"/>
</dbReference>
<dbReference type="Proteomes" id="UP001444071">
    <property type="component" value="Unassembled WGS sequence"/>
</dbReference>
<keyword evidence="2" id="KW-0677">Repeat</keyword>
<dbReference type="EMBL" id="JAHRIM010060265">
    <property type="protein sequence ID" value="MEQ2270647.1"/>
    <property type="molecule type" value="Genomic_DNA"/>
</dbReference>
<name>A0ABV0WLZ6_9TELE</name>
<keyword evidence="4" id="KW-1185">Reference proteome</keyword>
<dbReference type="InterPro" id="IPR043184">
    <property type="entry name" value="ECM2"/>
</dbReference>
<gene>
    <name evidence="3" type="ORF">XENORESO_006150</name>
</gene>